<feature type="chain" id="PRO_5047304328" description="Lipoprotein" evidence="1">
    <location>
        <begin position="22"/>
        <end position="170"/>
    </location>
</feature>
<dbReference type="InterPro" id="IPR029151">
    <property type="entry name" value="Sensor-like_sf"/>
</dbReference>
<evidence type="ECO:0000313" key="3">
    <source>
        <dbReference type="Proteomes" id="UP001596091"/>
    </source>
</evidence>
<protein>
    <recommendedName>
        <fullName evidence="4">Lipoprotein</fullName>
    </recommendedName>
</protein>
<dbReference type="Proteomes" id="UP001596091">
    <property type="component" value="Unassembled WGS sequence"/>
</dbReference>
<dbReference type="PROSITE" id="PS51257">
    <property type="entry name" value="PROKAR_LIPOPROTEIN"/>
    <property type="match status" value="1"/>
</dbReference>
<evidence type="ECO:0008006" key="4">
    <source>
        <dbReference type="Google" id="ProtNLM"/>
    </source>
</evidence>
<keyword evidence="3" id="KW-1185">Reference proteome</keyword>
<sequence length="170" mass="18073">MKSICHVVMGALLVGSGSGLIACTPSVLGSPAATRIAVQAPFAQQLIVKLKNQHPEIQKLSLHAVPPGQTQSAIIASNLSEKIGKLSSPDDLAAVAAGQPNVHRVEQGKFWDTFVPVHDYRGDVIGFLIMEVPFRTASTESEAIAVGTMIRNQLQQQVPTLETLFGPAKQ</sequence>
<evidence type="ECO:0000313" key="2">
    <source>
        <dbReference type="EMBL" id="MFC5863206.1"/>
    </source>
</evidence>
<proteinExistence type="predicted"/>
<dbReference type="RefSeq" id="WP_263339770.1">
    <property type="nucleotide sequence ID" value="NZ_JAGSYH010000005.1"/>
</dbReference>
<organism evidence="2 3">
    <name type="scientific">Acidicapsa dinghuensis</name>
    <dbReference type="NCBI Taxonomy" id="2218256"/>
    <lineage>
        <taxon>Bacteria</taxon>
        <taxon>Pseudomonadati</taxon>
        <taxon>Acidobacteriota</taxon>
        <taxon>Terriglobia</taxon>
        <taxon>Terriglobales</taxon>
        <taxon>Acidobacteriaceae</taxon>
        <taxon>Acidicapsa</taxon>
    </lineage>
</organism>
<name>A0ABW1EH83_9BACT</name>
<dbReference type="EMBL" id="JBHSPH010000003">
    <property type="protein sequence ID" value="MFC5863206.1"/>
    <property type="molecule type" value="Genomic_DNA"/>
</dbReference>
<reference evidence="3" key="1">
    <citation type="journal article" date="2019" name="Int. J. Syst. Evol. Microbiol.">
        <title>The Global Catalogue of Microorganisms (GCM) 10K type strain sequencing project: providing services to taxonomists for standard genome sequencing and annotation.</title>
        <authorList>
            <consortium name="The Broad Institute Genomics Platform"/>
            <consortium name="The Broad Institute Genome Sequencing Center for Infectious Disease"/>
            <person name="Wu L."/>
            <person name="Ma J."/>
        </authorList>
    </citation>
    <scope>NUCLEOTIDE SEQUENCE [LARGE SCALE GENOMIC DNA]</scope>
    <source>
        <strain evidence="3">JCM 4087</strain>
    </source>
</reference>
<accession>A0ABW1EH83</accession>
<evidence type="ECO:0000256" key="1">
    <source>
        <dbReference type="SAM" id="SignalP"/>
    </source>
</evidence>
<comment type="caution">
    <text evidence="2">The sequence shown here is derived from an EMBL/GenBank/DDBJ whole genome shotgun (WGS) entry which is preliminary data.</text>
</comment>
<feature type="signal peptide" evidence="1">
    <location>
        <begin position="1"/>
        <end position="21"/>
    </location>
</feature>
<dbReference type="SUPFAM" id="SSF103190">
    <property type="entry name" value="Sensory domain-like"/>
    <property type="match status" value="1"/>
</dbReference>
<keyword evidence="1" id="KW-0732">Signal</keyword>
<gene>
    <name evidence="2" type="ORF">ACFPT7_12950</name>
</gene>